<evidence type="ECO:0000259" key="11">
    <source>
        <dbReference type="Pfam" id="PF00149"/>
    </source>
</evidence>
<dbReference type="GO" id="GO:0005737">
    <property type="term" value="C:cytoplasm"/>
    <property type="evidence" value="ECO:0007669"/>
    <property type="project" value="InterPro"/>
</dbReference>
<feature type="binding site" evidence="10">
    <location>
        <position position="166"/>
    </location>
    <ligand>
        <name>substrate</name>
    </ligand>
</feature>
<dbReference type="RefSeq" id="WP_284382225.1">
    <property type="nucleotide sequence ID" value="NZ_BSNM01000015.1"/>
</dbReference>
<dbReference type="GO" id="GO:0009245">
    <property type="term" value="P:lipid A biosynthetic process"/>
    <property type="evidence" value="ECO:0007669"/>
    <property type="project" value="UniProtKB-UniRule"/>
</dbReference>
<feature type="binding site" evidence="10">
    <location>
        <position position="196"/>
    </location>
    <ligand>
        <name>Mn(2+)</name>
        <dbReference type="ChEBI" id="CHEBI:29035"/>
        <label>1</label>
    </ligand>
</feature>
<feature type="binding site" evidence="10">
    <location>
        <position position="79"/>
    </location>
    <ligand>
        <name>Mn(2+)</name>
        <dbReference type="ChEBI" id="CHEBI:29035"/>
        <label>2</label>
    </ligand>
</feature>
<dbReference type="EMBL" id="BSNM01000015">
    <property type="protein sequence ID" value="GLQ32279.1"/>
    <property type="molecule type" value="Genomic_DNA"/>
</dbReference>
<protein>
    <recommendedName>
        <fullName evidence="10">UDP-2,3-diacylglucosamine hydrolase</fullName>
        <ecNumber evidence="10">3.6.1.54</ecNumber>
    </recommendedName>
    <alternativeName>
        <fullName evidence="10">UDP-2,3-diacylglucosamine diphosphatase</fullName>
    </alternativeName>
</protein>
<dbReference type="CDD" id="cd07398">
    <property type="entry name" value="MPP_YbbF-LpxH"/>
    <property type="match status" value="1"/>
</dbReference>
<organism evidence="12 13">
    <name type="scientific">Litoribrevibacter albus</name>
    <dbReference type="NCBI Taxonomy" id="1473156"/>
    <lineage>
        <taxon>Bacteria</taxon>
        <taxon>Pseudomonadati</taxon>
        <taxon>Pseudomonadota</taxon>
        <taxon>Gammaproteobacteria</taxon>
        <taxon>Oceanospirillales</taxon>
        <taxon>Oceanospirillaceae</taxon>
        <taxon>Litoribrevibacter</taxon>
    </lineage>
</organism>
<feature type="binding site" evidence="10">
    <location>
        <position position="122"/>
    </location>
    <ligand>
        <name>substrate</name>
    </ligand>
</feature>
<dbReference type="Pfam" id="PF00149">
    <property type="entry name" value="Metallophos"/>
    <property type="match status" value="1"/>
</dbReference>
<evidence type="ECO:0000256" key="7">
    <source>
        <dbReference type="ARBA" id="ARBA00023098"/>
    </source>
</evidence>
<feature type="binding site" evidence="10">
    <location>
        <begin position="79"/>
        <end position="80"/>
    </location>
    <ligand>
        <name>substrate</name>
    </ligand>
</feature>
<dbReference type="HAMAP" id="MF_00575">
    <property type="entry name" value="LpxH"/>
    <property type="match status" value="1"/>
</dbReference>
<accession>A0AA37W8Q9</accession>
<evidence type="ECO:0000256" key="3">
    <source>
        <dbReference type="ARBA" id="ARBA00022519"/>
    </source>
</evidence>
<keyword evidence="8 10" id="KW-0472">Membrane</keyword>
<dbReference type="NCBIfam" id="TIGR01854">
    <property type="entry name" value="lipid_A_lpxH"/>
    <property type="match status" value="1"/>
</dbReference>
<feature type="domain" description="Calcineurin-like phosphoesterase" evidence="11">
    <location>
        <begin position="1"/>
        <end position="198"/>
    </location>
</feature>
<dbReference type="EC" id="3.6.1.54" evidence="10"/>
<gene>
    <name evidence="10 12" type="primary">lpxH</name>
    <name evidence="12" type="ORF">GCM10007876_27580</name>
</gene>
<dbReference type="InterPro" id="IPR010138">
    <property type="entry name" value="UDP-diacylglucosamine_Hdrlase"/>
</dbReference>
<dbReference type="AlphaFoldDB" id="A0AA37W8Q9"/>
<keyword evidence="7 10" id="KW-0443">Lipid metabolism</keyword>
<evidence type="ECO:0000256" key="1">
    <source>
        <dbReference type="ARBA" id="ARBA00022475"/>
    </source>
</evidence>
<evidence type="ECO:0000256" key="5">
    <source>
        <dbReference type="ARBA" id="ARBA00022723"/>
    </source>
</evidence>
<comment type="cofactor">
    <cofactor evidence="10">
        <name>Mn(2+)</name>
        <dbReference type="ChEBI" id="CHEBI:29035"/>
    </cofactor>
    <text evidence="10">Binds 2 Mn(2+) ions per subunit in a binuclear metal center.</text>
</comment>
<dbReference type="Proteomes" id="UP001161389">
    <property type="component" value="Unassembled WGS sequence"/>
</dbReference>
<comment type="pathway">
    <text evidence="10">Glycolipid biosynthesis; lipid IV(A) biosynthesis; lipid IV(A) from (3R)-3-hydroxytetradecanoyl-[acyl-carrier-protein] and UDP-N-acetyl-alpha-D-glucosamine: step 4/6.</text>
</comment>
<comment type="similarity">
    <text evidence="10">Belongs to the LpxH family.</text>
</comment>
<feature type="binding site" evidence="10">
    <location>
        <position position="10"/>
    </location>
    <ligand>
        <name>Mn(2+)</name>
        <dbReference type="ChEBI" id="CHEBI:29035"/>
        <label>1</label>
    </ligand>
</feature>
<proteinExistence type="inferred from homology"/>
<sequence length="247" mass="28843">MSTLFISDLHLHEGRPDLTRAFFLFLENQLQPNDTLYILGDFFEVSVGDDLLSSFQLDVCEKLSQLASRSIKTYFMHGNRDFMLGKRFSQLAQVELLPDPIVHKIGLVEFLLSHGDLWCTSDENYQKYRRIVRNPIVQWLFLRLPKKVRNNIGQKLRNKSKGRDIQDYSILDVTPETIEQEMLDRKIPIVIHGHTHRPARHPLPEVALALHSTHAERIVLGDWDKKGWYLKLDQGRFDLIDFEITPI</sequence>
<dbReference type="GO" id="GO:0019897">
    <property type="term" value="C:extrinsic component of plasma membrane"/>
    <property type="evidence" value="ECO:0007669"/>
    <property type="project" value="UniProtKB-UniRule"/>
</dbReference>
<dbReference type="PANTHER" id="PTHR34990:SF1">
    <property type="entry name" value="UDP-2,3-DIACYLGLUCOSAMINE HYDROLASE"/>
    <property type="match status" value="1"/>
</dbReference>
<dbReference type="Gene3D" id="3.60.21.10">
    <property type="match status" value="1"/>
</dbReference>
<feature type="binding site" evidence="10">
    <location>
        <position position="41"/>
    </location>
    <ligand>
        <name>Mn(2+)</name>
        <dbReference type="ChEBI" id="CHEBI:29035"/>
        <label>1</label>
    </ligand>
</feature>
<name>A0AA37W8Q9_9GAMM</name>
<feature type="binding site" evidence="10">
    <location>
        <position position="8"/>
    </location>
    <ligand>
        <name>Mn(2+)</name>
        <dbReference type="ChEBI" id="CHEBI:29035"/>
        <label>1</label>
    </ligand>
</feature>
<feature type="binding site" evidence="10">
    <location>
        <position position="194"/>
    </location>
    <ligand>
        <name>substrate</name>
    </ligand>
</feature>
<keyword evidence="9 10" id="KW-0464">Manganese</keyword>
<evidence type="ECO:0000256" key="2">
    <source>
        <dbReference type="ARBA" id="ARBA00022516"/>
    </source>
</evidence>
<evidence type="ECO:0000256" key="6">
    <source>
        <dbReference type="ARBA" id="ARBA00022801"/>
    </source>
</evidence>
<dbReference type="InterPro" id="IPR043461">
    <property type="entry name" value="LpxH-like"/>
</dbReference>
<evidence type="ECO:0000313" key="13">
    <source>
        <dbReference type="Proteomes" id="UP001161389"/>
    </source>
</evidence>
<reference evidence="12" key="2">
    <citation type="submission" date="2023-01" db="EMBL/GenBank/DDBJ databases">
        <title>Draft genome sequence of Litoribrevibacter albus strain NBRC 110071.</title>
        <authorList>
            <person name="Sun Q."/>
            <person name="Mori K."/>
        </authorList>
    </citation>
    <scope>NUCLEOTIDE SEQUENCE</scope>
    <source>
        <strain evidence="12">NBRC 110071</strain>
    </source>
</reference>
<comment type="caution">
    <text evidence="10">Lacks conserved residue(s) required for the propagation of feature annotation.</text>
</comment>
<evidence type="ECO:0000313" key="12">
    <source>
        <dbReference type="EMBL" id="GLQ32279.1"/>
    </source>
</evidence>
<reference evidence="12" key="1">
    <citation type="journal article" date="2014" name="Int. J. Syst. Evol. Microbiol.">
        <title>Complete genome sequence of Corynebacterium casei LMG S-19264T (=DSM 44701T), isolated from a smear-ripened cheese.</title>
        <authorList>
            <consortium name="US DOE Joint Genome Institute (JGI-PGF)"/>
            <person name="Walter F."/>
            <person name="Albersmeier A."/>
            <person name="Kalinowski J."/>
            <person name="Ruckert C."/>
        </authorList>
    </citation>
    <scope>NUCLEOTIDE SEQUENCE</scope>
    <source>
        <strain evidence="12">NBRC 110071</strain>
    </source>
</reference>
<keyword evidence="4 10" id="KW-0441">Lipid A biosynthesis</keyword>
<keyword evidence="1 10" id="KW-1003">Cell membrane</keyword>
<dbReference type="InterPro" id="IPR004843">
    <property type="entry name" value="Calcineurin-like_PHP"/>
</dbReference>
<dbReference type="NCBIfam" id="NF003743">
    <property type="entry name" value="PRK05340.1"/>
    <property type="match status" value="1"/>
</dbReference>
<dbReference type="PANTHER" id="PTHR34990">
    <property type="entry name" value="UDP-2,3-DIACYLGLUCOSAMINE HYDROLASE-RELATED"/>
    <property type="match status" value="1"/>
</dbReference>
<feature type="binding site" evidence="10">
    <location>
        <position position="160"/>
    </location>
    <ligand>
        <name>substrate</name>
    </ligand>
</feature>
<dbReference type="SUPFAM" id="SSF56300">
    <property type="entry name" value="Metallo-dependent phosphatases"/>
    <property type="match status" value="1"/>
</dbReference>
<evidence type="ECO:0000256" key="9">
    <source>
        <dbReference type="ARBA" id="ARBA00023211"/>
    </source>
</evidence>
<comment type="caution">
    <text evidence="12">The sequence shown here is derived from an EMBL/GenBank/DDBJ whole genome shotgun (WGS) entry which is preliminary data.</text>
</comment>
<keyword evidence="2 10" id="KW-0444">Lipid biosynthesis</keyword>
<dbReference type="InterPro" id="IPR029052">
    <property type="entry name" value="Metallo-depent_PP-like"/>
</dbReference>
<comment type="subcellular location">
    <subcellularLocation>
        <location evidence="10">Cell inner membrane</location>
        <topology evidence="10">Peripheral membrane protein</topology>
        <orientation evidence="10">Cytoplasmic side</orientation>
    </subcellularLocation>
</comment>
<feature type="binding site" evidence="10">
    <location>
        <position position="41"/>
    </location>
    <ligand>
        <name>Mn(2+)</name>
        <dbReference type="ChEBI" id="CHEBI:29035"/>
        <label>2</label>
    </ligand>
</feature>
<keyword evidence="13" id="KW-1185">Reference proteome</keyword>
<dbReference type="GO" id="GO:0008758">
    <property type="term" value="F:UDP-2,3-diacylglucosamine hydrolase activity"/>
    <property type="evidence" value="ECO:0007669"/>
    <property type="project" value="UniProtKB-UniRule"/>
</dbReference>
<feature type="binding site" evidence="10">
    <location>
        <position position="114"/>
    </location>
    <ligand>
        <name>Mn(2+)</name>
        <dbReference type="ChEBI" id="CHEBI:29035"/>
        <label>2</label>
    </ligand>
</feature>
<keyword evidence="5 10" id="KW-0479">Metal-binding</keyword>
<evidence type="ECO:0000256" key="10">
    <source>
        <dbReference type="HAMAP-Rule" id="MF_00575"/>
    </source>
</evidence>
<evidence type="ECO:0000256" key="8">
    <source>
        <dbReference type="ARBA" id="ARBA00023136"/>
    </source>
</evidence>
<keyword evidence="3 10" id="KW-0997">Cell inner membrane</keyword>
<dbReference type="GO" id="GO:0030145">
    <property type="term" value="F:manganese ion binding"/>
    <property type="evidence" value="ECO:0007669"/>
    <property type="project" value="UniProtKB-UniRule"/>
</dbReference>
<evidence type="ECO:0000256" key="4">
    <source>
        <dbReference type="ARBA" id="ARBA00022556"/>
    </source>
</evidence>
<comment type="function">
    <text evidence="10">Hydrolyzes the pyrophosphate bond of UDP-2,3-diacylglucosamine to yield 2,3-diacylglucosamine 1-phosphate (lipid X) and UMP by catalyzing the attack of water at the alpha-P atom. Involved in the biosynthesis of lipid A, a phosphorylated glycolipid that anchors the lipopolysaccharide to the outer membrane of the cell.</text>
</comment>
<comment type="catalytic activity">
    <reaction evidence="10">
        <text>UDP-2-N,3-O-bis[(3R)-3-hydroxytetradecanoyl]-alpha-D-glucosamine + H2O = 2-N,3-O-bis[(3R)-3-hydroxytetradecanoyl]-alpha-D-glucosaminyl 1-phosphate + UMP + 2 H(+)</text>
        <dbReference type="Rhea" id="RHEA:25213"/>
        <dbReference type="ChEBI" id="CHEBI:15377"/>
        <dbReference type="ChEBI" id="CHEBI:15378"/>
        <dbReference type="ChEBI" id="CHEBI:57865"/>
        <dbReference type="ChEBI" id="CHEBI:57957"/>
        <dbReference type="ChEBI" id="CHEBI:78847"/>
        <dbReference type="EC" id="3.6.1.54"/>
    </reaction>
</comment>
<feature type="binding site" evidence="10">
    <location>
        <position position="194"/>
    </location>
    <ligand>
        <name>Mn(2+)</name>
        <dbReference type="ChEBI" id="CHEBI:29035"/>
        <label>2</label>
    </ligand>
</feature>
<keyword evidence="6 10" id="KW-0378">Hydrolase</keyword>